<dbReference type="Proteomes" id="UP000199488">
    <property type="component" value="Unassembled WGS sequence"/>
</dbReference>
<dbReference type="STRING" id="1122204.SAMN05421781_0398"/>
<sequence>MTVNQKHHLLEGAMELHAHSSPSIFPRRQNDWELIEDVVKANMHGIVLKAHEGETYSRAALLKEKYPSIDITGGLVCNLYTGGVNSFAVDMALRMGARIIWMPTISAAQHQKYFARHHKPNIFNSEKALDDSHHGLSVINRQGSVKDEVKQVLVLIAEHEAVLATGHLHSNEVLPLIEEAKRQGIERLLIQHVDLGISPYTLEEQKHLAGLGCLLEKCYLACSEDFHDITIQDMAASIQQIGAEHCALVTDYGQAHHIPVVDALGRFIEQLMEAGMTETEIISMVQTNPKALISYGRERIHGS</sequence>
<dbReference type="InterPro" id="IPR032466">
    <property type="entry name" value="Metal_Hydrolase"/>
</dbReference>
<evidence type="ECO:0008006" key="3">
    <source>
        <dbReference type="Google" id="ProtNLM"/>
    </source>
</evidence>
<dbReference type="AlphaFoldDB" id="A0A1H2QPZ7"/>
<name>A0A1H2QPZ7_9BACI</name>
<dbReference type="Gene3D" id="3.20.20.140">
    <property type="entry name" value="Metal-dependent hydrolases"/>
    <property type="match status" value="1"/>
</dbReference>
<organism evidence="1 2">
    <name type="scientific">Marinococcus luteus</name>
    <dbReference type="NCBI Taxonomy" id="1122204"/>
    <lineage>
        <taxon>Bacteria</taxon>
        <taxon>Bacillati</taxon>
        <taxon>Bacillota</taxon>
        <taxon>Bacilli</taxon>
        <taxon>Bacillales</taxon>
        <taxon>Bacillaceae</taxon>
        <taxon>Marinococcus</taxon>
    </lineage>
</organism>
<reference evidence="1 2" key="1">
    <citation type="submission" date="2016-10" db="EMBL/GenBank/DDBJ databases">
        <authorList>
            <person name="de Groot N.N."/>
        </authorList>
    </citation>
    <scope>NUCLEOTIDE SEQUENCE [LARGE SCALE GENOMIC DNA]</scope>
    <source>
        <strain evidence="1 2">DSM 23126</strain>
    </source>
</reference>
<accession>A0A1H2QPZ7</accession>
<proteinExistence type="predicted"/>
<dbReference type="RefSeq" id="WP_091610531.1">
    <property type="nucleotide sequence ID" value="NZ_FNNC01000001.1"/>
</dbReference>
<dbReference type="Pfam" id="PF19799">
    <property type="entry name" value="DUF6282"/>
    <property type="match status" value="1"/>
</dbReference>
<dbReference type="SUPFAM" id="SSF51556">
    <property type="entry name" value="Metallo-dependent hydrolases"/>
    <property type="match status" value="1"/>
</dbReference>
<dbReference type="EMBL" id="FNNC01000001">
    <property type="protein sequence ID" value="SDW08714.1"/>
    <property type="molecule type" value="Genomic_DNA"/>
</dbReference>
<evidence type="ECO:0000313" key="1">
    <source>
        <dbReference type="EMBL" id="SDW08714.1"/>
    </source>
</evidence>
<evidence type="ECO:0000313" key="2">
    <source>
        <dbReference type="Proteomes" id="UP000199488"/>
    </source>
</evidence>
<dbReference type="InterPro" id="IPR046249">
    <property type="entry name" value="DUF6282"/>
</dbReference>
<protein>
    <recommendedName>
        <fullName evidence="3">Phosphotriesterase-related protein</fullName>
    </recommendedName>
</protein>
<gene>
    <name evidence="1" type="ORF">SAMN05421781_0398</name>
</gene>
<dbReference type="OrthoDB" id="9802809at2"/>
<keyword evidence="2" id="KW-1185">Reference proteome</keyword>